<dbReference type="AlphaFoldDB" id="A0A6N0JE22"/>
<dbReference type="InterPro" id="IPR001917">
    <property type="entry name" value="Aminotrans_II_pyridoxalP_BS"/>
</dbReference>
<accession>A0A6N0JE22</accession>
<comment type="subunit">
    <text evidence="4 9">Homodimer.</text>
</comment>
<evidence type="ECO:0000256" key="7">
    <source>
        <dbReference type="ARBA" id="ARBA00022898"/>
    </source>
</evidence>
<evidence type="ECO:0000256" key="5">
    <source>
        <dbReference type="ARBA" id="ARBA00022576"/>
    </source>
</evidence>
<dbReference type="Gene3D" id="3.40.640.10">
    <property type="entry name" value="Type I PLP-dependent aspartate aminotransferase-like (Major domain)"/>
    <property type="match status" value="1"/>
</dbReference>
<dbReference type="InterPro" id="IPR004839">
    <property type="entry name" value="Aminotransferase_I/II_large"/>
</dbReference>
<evidence type="ECO:0000313" key="12">
    <source>
        <dbReference type="Proteomes" id="UP000509782"/>
    </source>
</evidence>
<evidence type="ECO:0000256" key="4">
    <source>
        <dbReference type="ARBA" id="ARBA00011738"/>
    </source>
</evidence>
<evidence type="ECO:0000256" key="9">
    <source>
        <dbReference type="HAMAP-Rule" id="MF_01023"/>
    </source>
</evidence>
<protein>
    <recommendedName>
        <fullName evidence="9">Histidinol-phosphate aminotransferase</fullName>
        <ecNumber evidence="9">2.6.1.9</ecNumber>
    </recommendedName>
    <alternativeName>
        <fullName evidence="9">Imidazole acetol-phosphate transaminase</fullName>
    </alternativeName>
</protein>
<evidence type="ECO:0000313" key="11">
    <source>
        <dbReference type="EMBL" id="QKQ45282.1"/>
    </source>
</evidence>
<evidence type="ECO:0000259" key="10">
    <source>
        <dbReference type="Pfam" id="PF00155"/>
    </source>
</evidence>
<name>A0A6N0JE22_ACHDE</name>
<dbReference type="Proteomes" id="UP000509782">
    <property type="component" value="Chromosome"/>
</dbReference>
<keyword evidence="9" id="KW-0368">Histidine biosynthesis</keyword>
<gene>
    <name evidence="9" type="primary">hisC</name>
    <name evidence="11" type="ORF">FOC81_00550</name>
</gene>
<dbReference type="Pfam" id="PF00155">
    <property type="entry name" value="Aminotran_1_2"/>
    <property type="match status" value="1"/>
</dbReference>
<comment type="catalytic activity">
    <reaction evidence="8 9">
        <text>L-histidinol phosphate + 2-oxoglutarate = 3-(imidazol-4-yl)-2-oxopropyl phosphate + L-glutamate</text>
        <dbReference type="Rhea" id="RHEA:23744"/>
        <dbReference type="ChEBI" id="CHEBI:16810"/>
        <dbReference type="ChEBI" id="CHEBI:29985"/>
        <dbReference type="ChEBI" id="CHEBI:57766"/>
        <dbReference type="ChEBI" id="CHEBI:57980"/>
        <dbReference type="EC" id="2.6.1.9"/>
    </reaction>
</comment>
<evidence type="ECO:0000256" key="3">
    <source>
        <dbReference type="ARBA" id="ARBA00007970"/>
    </source>
</evidence>
<dbReference type="SUPFAM" id="SSF53383">
    <property type="entry name" value="PLP-dependent transferases"/>
    <property type="match status" value="1"/>
</dbReference>
<dbReference type="EC" id="2.6.1.9" evidence="9"/>
<comment type="cofactor">
    <cofactor evidence="1 9">
        <name>pyridoxal 5'-phosphate</name>
        <dbReference type="ChEBI" id="CHEBI:597326"/>
    </cofactor>
</comment>
<feature type="domain" description="Aminotransferase class I/classII large" evidence="10">
    <location>
        <begin position="26"/>
        <end position="352"/>
    </location>
</feature>
<dbReference type="EMBL" id="CP054569">
    <property type="protein sequence ID" value="QKQ45282.1"/>
    <property type="molecule type" value="Genomic_DNA"/>
</dbReference>
<dbReference type="PANTHER" id="PTHR43643:SF3">
    <property type="entry name" value="HISTIDINOL-PHOSPHATE AMINOTRANSFERASE"/>
    <property type="match status" value="1"/>
</dbReference>
<sequence>MDSIHSPRVDGLMPYVPGEQAPGDGWVKLNTNENPYPPSPAAIAAIAAAAAQGLERYPDPQARRLRERIAAHHGVPTEQVFVGNGSDEVLALAFCAFFQHGQQPLLMADVTYGFYEVYCRLYGIRCAPVPVDDHLRLDLDGFAARAASDIAGIVIANPNAPTGEGLPPGRVQRLLDLRPDRLVLVDEAYVDFGGQSAIELVDRYANLLVVQTLSKSRALAGLRVGFAIGQAPLIEALERVKNSFNSYPLGRLAQAGAAAAIDDRAHFEATRQAIMRSRTKLMMQLKLLGFDVLPSQANFLFVRHPREDARELAGRLRDARILVRHFGKPRVEQYLRITVGTEEQMAYLVRTLRALLPEAGAGMRAAAMP</sequence>
<dbReference type="HAMAP" id="MF_01023">
    <property type="entry name" value="HisC_aminotrans_2"/>
    <property type="match status" value="1"/>
</dbReference>
<dbReference type="GO" id="GO:0004400">
    <property type="term" value="F:histidinol-phosphate transaminase activity"/>
    <property type="evidence" value="ECO:0007669"/>
    <property type="project" value="UniProtKB-UniRule"/>
</dbReference>
<proteinExistence type="inferred from homology"/>
<comment type="pathway">
    <text evidence="2 9">Amino-acid biosynthesis; L-histidine biosynthesis; L-histidine from 5-phospho-alpha-D-ribose 1-diphosphate: step 7/9.</text>
</comment>
<comment type="similarity">
    <text evidence="3 9">Belongs to the class-II pyridoxal-phosphate-dependent aminotransferase family. Histidinol-phosphate aminotransferase subfamily.</text>
</comment>
<organism evidence="11 12">
    <name type="scientific">Achromobacter denitrificans</name>
    <name type="common">Alcaligenes denitrificans</name>
    <dbReference type="NCBI Taxonomy" id="32002"/>
    <lineage>
        <taxon>Bacteria</taxon>
        <taxon>Pseudomonadati</taxon>
        <taxon>Pseudomonadota</taxon>
        <taxon>Betaproteobacteria</taxon>
        <taxon>Burkholderiales</taxon>
        <taxon>Alcaligenaceae</taxon>
        <taxon>Achromobacter</taxon>
    </lineage>
</organism>
<keyword evidence="5 9" id="KW-0032">Aminotransferase</keyword>
<evidence type="ECO:0000256" key="2">
    <source>
        <dbReference type="ARBA" id="ARBA00005011"/>
    </source>
</evidence>
<evidence type="ECO:0000256" key="6">
    <source>
        <dbReference type="ARBA" id="ARBA00022679"/>
    </source>
</evidence>
<dbReference type="NCBIfam" id="TIGR01141">
    <property type="entry name" value="hisC"/>
    <property type="match status" value="1"/>
</dbReference>
<feature type="modified residue" description="N6-(pyridoxal phosphate)lysine" evidence="9">
    <location>
        <position position="215"/>
    </location>
</feature>
<evidence type="ECO:0000256" key="1">
    <source>
        <dbReference type="ARBA" id="ARBA00001933"/>
    </source>
</evidence>
<keyword evidence="6 9" id="KW-0808">Transferase</keyword>
<dbReference type="PROSITE" id="PS00599">
    <property type="entry name" value="AA_TRANSFER_CLASS_2"/>
    <property type="match status" value="1"/>
</dbReference>
<dbReference type="GO" id="GO:0030170">
    <property type="term" value="F:pyridoxal phosphate binding"/>
    <property type="evidence" value="ECO:0007669"/>
    <property type="project" value="InterPro"/>
</dbReference>
<dbReference type="RefSeq" id="WP_174715532.1">
    <property type="nucleotide sequence ID" value="NZ_CP054569.1"/>
</dbReference>
<dbReference type="PANTHER" id="PTHR43643">
    <property type="entry name" value="HISTIDINOL-PHOSPHATE AMINOTRANSFERASE 2"/>
    <property type="match status" value="1"/>
</dbReference>
<dbReference type="UniPathway" id="UPA00031">
    <property type="reaction ID" value="UER00012"/>
</dbReference>
<dbReference type="InterPro" id="IPR015424">
    <property type="entry name" value="PyrdxlP-dep_Trfase"/>
</dbReference>
<dbReference type="InterPro" id="IPR005861">
    <property type="entry name" value="HisP_aminotrans"/>
</dbReference>
<reference evidence="11 12" key="1">
    <citation type="submission" date="2020-05" db="EMBL/GenBank/DDBJ databases">
        <title>FDA dAtabase for Regulatory Grade micrObial Sequences (FDA-ARGOS): Supporting development and validation of Infectious Disease Dx tests.</title>
        <authorList>
            <person name="Sproer C."/>
            <person name="Gronow S."/>
            <person name="Severitt S."/>
            <person name="Schroder I."/>
            <person name="Tallon L."/>
            <person name="Sadzewicz L."/>
            <person name="Zhao X."/>
            <person name="Vavikolanu K."/>
            <person name="Mehta A."/>
            <person name="Aluvathingal J."/>
            <person name="Nadendla S."/>
            <person name="Myers T."/>
            <person name="Yan Y."/>
            <person name="Sichtig H."/>
        </authorList>
    </citation>
    <scope>NUCLEOTIDE SEQUENCE [LARGE SCALE GENOMIC DNA]</scope>
    <source>
        <strain evidence="11 12">FDAARGOS_787</strain>
    </source>
</reference>
<keyword evidence="9" id="KW-0028">Amino-acid biosynthesis</keyword>
<dbReference type="Gene3D" id="3.90.1150.10">
    <property type="entry name" value="Aspartate Aminotransferase, domain 1"/>
    <property type="match status" value="1"/>
</dbReference>
<dbReference type="InterPro" id="IPR015422">
    <property type="entry name" value="PyrdxlP-dep_Trfase_small"/>
</dbReference>
<dbReference type="InterPro" id="IPR015421">
    <property type="entry name" value="PyrdxlP-dep_Trfase_major"/>
</dbReference>
<dbReference type="GO" id="GO:0000105">
    <property type="term" value="P:L-histidine biosynthetic process"/>
    <property type="evidence" value="ECO:0007669"/>
    <property type="project" value="UniProtKB-UniRule"/>
</dbReference>
<dbReference type="CDD" id="cd00609">
    <property type="entry name" value="AAT_like"/>
    <property type="match status" value="1"/>
</dbReference>
<keyword evidence="7 9" id="KW-0663">Pyridoxal phosphate</keyword>
<evidence type="ECO:0000256" key="8">
    <source>
        <dbReference type="ARBA" id="ARBA00047481"/>
    </source>
</evidence>
<dbReference type="InterPro" id="IPR050106">
    <property type="entry name" value="HistidinolP_aminotransfase"/>
</dbReference>